<keyword evidence="1" id="KW-0472">Membrane</keyword>
<dbReference type="PANTHER" id="PTHR21041:SF6">
    <property type="entry name" value="DC-STAMP DOMAIN-CONTAINING PROTEIN 2"/>
    <property type="match status" value="1"/>
</dbReference>
<protein>
    <submittedName>
        <fullName evidence="3">DC-STAMP domain-containing protein 2</fullName>
    </submittedName>
</protein>
<dbReference type="InterPro" id="IPR051856">
    <property type="entry name" value="CSR-E3_Ligase_Protein"/>
</dbReference>
<feature type="transmembrane region" description="Helical" evidence="1">
    <location>
        <begin position="31"/>
        <end position="50"/>
    </location>
</feature>
<proteinExistence type="predicted"/>
<dbReference type="Proteomes" id="UP001652741">
    <property type="component" value="Chromosome ssa05"/>
</dbReference>
<dbReference type="GeneID" id="106605441"/>
<dbReference type="KEGG" id="sasa:106605441"/>
<sequence>MERLRGVLKRVPRFPRRCPRSKTKPFRDPRLSGLVHSLGGFLFGLFLAPVYGMTALFVQNQGLWYCVYTTIAIAFLLAFGTGLSIRVRANVVLMMPMLCSMKGKNFLLFFIFSMLVQGPMTNTLENFDRAADSVVCGAELAMNQTQQLVP</sequence>
<keyword evidence="2" id="KW-1185">Reference proteome</keyword>
<accession>A0A1S3RWD6</accession>
<keyword evidence="1" id="KW-0812">Transmembrane</keyword>
<feature type="transmembrane region" description="Helical" evidence="1">
    <location>
        <begin position="106"/>
        <end position="124"/>
    </location>
</feature>
<name>A0A1S3RWD6_SALSA</name>
<evidence type="ECO:0000256" key="1">
    <source>
        <dbReference type="SAM" id="Phobius"/>
    </source>
</evidence>
<reference evidence="3" key="1">
    <citation type="submission" date="2025-08" db="UniProtKB">
        <authorList>
            <consortium name="RefSeq"/>
        </authorList>
    </citation>
    <scope>IDENTIFICATION</scope>
</reference>
<evidence type="ECO:0000313" key="3">
    <source>
        <dbReference type="RefSeq" id="XP_014056578.2"/>
    </source>
</evidence>
<organism evidence="2 3">
    <name type="scientific">Salmo salar</name>
    <name type="common">Atlantic salmon</name>
    <dbReference type="NCBI Taxonomy" id="8030"/>
    <lineage>
        <taxon>Eukaryota</taxon>
        <taxon>Metazoa</taxon>
        <taxon>Chordata</taxon>
        <taxon>Craniata</taxon>
        <taxon>Vertebrata</taxon>
        <taxon>Euteleostomi</taxon>
        <taxon>Actinopterygii</taxon>
        <taxon>Neopterygii</taxon>
        <taxon>Teleostei</taxon>
        <taxon>Protacanthopterygii</taxon>
        <taxon>Salmoniformes</taxon>
        <taxon>Salmonidae</taxon>
        <taxon>Salmoninae</taxon>
        <taxon>Salmo</taxon>
    </lineage>
</organism>
<dbReference type="RefSeq" id="XP_014056578.2">
    <property type="nucleotide sequence ID" value="XM_014201103.2"/>
</dbReference>
<evidence type="ECO:0000313" key="2">
    <source>
        <dbReference type="Proteomes" id="UP001652741"/>
    </source>
</evidence>
<feature type="transmembrane region" description="Helical" evidence="1">
    <location>
        <begin position="62"/>
        <end position="85"/>
    </location>
</feature>
<keyword evidence="1" id="KW-1133">Transmembrane helix</keyword>
<dbReference type="PANTHER" id="PTHR21041">
    <property type="entry name" value="DENDRITIC CELL-SPECIFIC TRANSMEMBRANE PROTEIN"/>
    <property type="match status" value="1"/>
</dbReference>
<gene>
    <name evidence="3" type="primary">LOC106605441</name>
</gene>
<dbReference type="AlphaFoldDB" id="A0A1S3RWD6"/>